<dbReference type="InterPro" id="IPR044843">
    <property type="entry name" value="Trans_IPPS_bact-type"/>
</dbReference>
<evidence type="ECO:0000256" key="2">
    <source>
        <dbReference type="ARBA" id="ARBA00022679"/>
    </source>
</evidence>
<dbReference type="OrthoDB" id="9807580at2"/>
<accession>A0A2U2RKG8</accession>
<name>A0A2U2RKG8_9MICO</name>
<dbReference type="PANTHER" id="PTHR31480">
    <property type="entry name" value="BIFUNCTIONAL LYCOPENE CYCLASE/PHYTOENE SYNTHASE"/>
    <property type="match status" value="1"/>
</dbReference>
<dbReference type="SFLD" id="SFLDS00005">
    <property type="entry name" value="Isoprenoid_Synthase_Type_I"/>
    <property type="match status" value="1"/>
</dbReference>
<protein>
    <submittedName>
        <fullName evidence="3">Phytoene synthase</fullName>
    </submittedName>
</protein>
<dbReference type="InterPro" id="IPR002060">
    <property type="entry name" value="Squ/phyt_synthse"/>
</dbReference>
<evidence type="ECO:0000313" key="3">
    <source>
        <dbReference type="EMBL" id="PWH06331.1"/>
    </source>
</evidence>
<sequence>MTQGLQARAAAEYGRAARAAAGRVIAQYSTSFGLSTRLLREPVRSRVRCIYALVRVADEIVDGAAAGHGATTAQIARHLEDYEQRTEAAMSSGFSSDLVIHAFADTARRCGISTELTRPFFASMRADLEISVHDEESFAQYVDGSAEVVGLMCLRVFATDHSDVAVAPDPELVEGARRLGAAFQKVNFLRDLRDDAEGRGRAYFPGLEAGGPTEAQKTALVEDIERDLASAQQVIGLLPASSRAAVQAAHDLFAELASRLRATPAAQLGARRVRVPAPRKAVLAARAAWAGAPLRGDGERVRRREGER</sequence>
<dbReference type="GO" id="GO:0004311">
    <property type="term" value="F:geranylgeranyl diphosphate synthase activity"/>
    <property type="evidence" value="ECO:0007669"/>
    <property type="project" value="InterPro"/>
</dbReference>
<dbReference type="EMBL" id="QFKX01000002">
    <property type="protein sequence ID" value="PWH06331.1"/>
    <property type="molecule type" value="Genomic_DNA"/>
</dbReference>
<comment type="caution">
    <text evidence="3">The sequence shown here is derived from an EMBL/GenBank/DDBJ whole genome shotgun (WGS) entry which is preliminary data.</text>
</comment>
<reference evidence="3 4" key="1">
    <citation type="submission" date="2018-05" db="EMBL/GenBank/DDBJ databases">
        <title>Brachybacterium sp. M1HQ-2T, whole genome shotgun sequence.</title>
        <authorList>
            <person name="Tuo L."/>
        </authorList>
    </citation>
    <scope>NUCLEOTIDE SEQUENCE [LARGE SCALE GENOMIC DNA]</scope>
    <source>
        <strain evidence="3 4">M1HQ-2</strain>
    </source>
</reference>
<dbReference type="GO" id="GO:0008299">
    <property type="term" value="P:isoprenoid biosynthetic process"/>
    <property type="evidence" value="ECO:0007669"/>
    <property type="project" value="UniProtKB-ARBA"/>
</dbReference>
<dbReference type="InterPro" id="IPR019845">
    <property type="entry name" value="Squalene/phytoene_synthase_CS"/>
</dbReference>
<dbReference type="Proteomes" id="UP000245590">
    <property type="component" value="Unassembled WGS sequence"/>
</dbReference>
<dbReference type="SUPFAM" id="SSF48576">
    <property type="entry name" value="Terpenoid synthases"/>
    <property type="match status" value="1"/>
</dbReference>
<dbReference type="SFLD" id="SFLDG01018">
    <property type="entry name" value="Squalene/Phytoene_Synthase_Lik"/>
    <property type="match status" value="1"/>
</dbReference>
<dbReference type="RefSeq" id="WP_109274924.1">
    <property type="nucleotide sequence ID" value="NZ_QFKX01000002.1"/>
</dbReference>
<dbReference type="InterPro" id="IPR008949">
    <property type="entry name" value="Isoprenoid_synthase_dom_sf"/>
</dbReference>
<evidence type="ECO:0000256" key="1">
    <source>
        <dbReference type="ARBA" id="ARBA00004684"/>
    </source>
</evidence>
<keyword evidence="4" id="KW-1185">Reference proteome</keyword>
<dbReference type="SFLD" id="SFLDG01212">
    <property type="entry name" value="Phytoene_synthase_like"/>
    <property type="match status" value="1"/>
</dbReference>
<comment type="pathway">
    <text evidence="1">Carotenoid biosynthesis; phytoene biosynthesis.</text>
</comment>
<keyword evidence="2" id="KW-0808">Transferase</keyword>
<dbReference type="Gene3D" id="1.10.600.10">
    <property type="entry name" value="Farnesyl Diphosphate Synthase"/>
    <property type="match status" value="1"/>
</dbReference>
<gene>
    <name evidence="3" type="ORF">DEO23_04925</name>
</gene>
<dbReference type="AlphaFoldDB" id="A0A2U2RKG8"/>
<evidence type="ECO:0000313" key="4">
    <source>
        <dbReference type="Proteomes" id="UP000245590"/>
    </source>
</evidence>
<dbReference type="Pfam" id="PF00494">
    <property type="entry name" value="SQS_PSY"/>
    <property type="match status" value="1"/>
</dbReference>
<proteinExistence type="predicted"/>
<dbReference type="PROSITE" id="PS01045">
    <property type="entry name" value="SQUALEN_PHYTOEN_SYN_2"/>
    <property type="match status" value="1"/>
</dbReference>
<organism evidence="3 4">
    <name type="scientific">Brachybacterium endophyticum</name>
    <dbReference type="NCBI Taxonomy" id="2182385"/>
    <lineage>
        <taxon>Bacteria</taxon>
        <taxon>Bacillati</taxon>
        <taxon>Actinomycetota</taxon>
        <taxon>Actinomycetes</taxon>
        <taxon>Micrococcales</taxon>
        <taxon>Dermabacteraceae</taxon>
        <taxon>Brachybacterium</taxon>
    </lineage>
</organism>
<dbReference type="UniPathway" id="UPA00799"/>